<evidence type="ECO:0000313" key="5">
    <source>
        <dbReference type="Proteomes" id="UP000243797"/>
    </source>
</evidence>
<evidence type="ECO:0000313" key="4">
    <source>
        <dbReference type="EMBL" id="PNS17752.1"/>
    </source>
</evidence>
<dbReference type="PANTHER" id="PTHR39613">
    <property type="entry name" value="ANCHORED CELL WALL PROTEIN, PUTATIVE (AFU_ORTHOLOGUE AFUA_4G08960)-RELATED"/>
    <property type="match status" value="1"/>
</dbReference>
<feature type="domain" description="Ubiquitin 3 binding protein But2 C-terminal" evidence="3">
    <location>
        <begin position="444"/>
        <end position="583"/>
    </location>
</feature>
<evidence type="ECO:0000259" key="3">
    <source>
        <dbReference type="Pfam" id="PF09792"/>
    </source>
</evidence>
<dbReference type="EMBL" id="NKHZ01000049">
    <property type="protein sequence ID" value="PNS17752.1"/>
    <property type="molecule type" value="Genomic_DNA"/>
</dbReference>
<proteinExistence type="predicted"/>
<keyword evidence="2" id="KW-0732">Signal</keyword>
<reference evidence="4 5" key="1">
    <citation type="submission" date="2017-06" db="EMBL/GenBank/DDBJ databases">
        <title>Draft genome sequence of a variant of Elsinoe murrayae.</title>
        <authorList>
            <person name="Cheng Q."/>
        </authorList>
    </citation>
    <scope>NUCLEOTIDE SEQUENCE [LARGE SCALE GENOMIC DNA]</scope>
    <source>
        <strain evidence="4 5">CQ-2017a</strain>
    </source>
</reference>
<protein>
    <submittedName>
        <fullName evidence="4">Glucan 1,3-beta-glucosidase BGL2</fullName>
    </submittedName>
</protein>
<accession>A0A2K1QRS1</accession>
<dbReference type="Proteomes" id="UP000243797">
    <property type="component" value="Unassembled WGS sequence"/>
</dbReference>
<feature type="region of interest" description="Disordered" evidence="1">
    <location>
        <begin position="386"/>
        <end position="437"/>
    </location>
</feature>
<dbReference type="Pfam" id="PF09792">
    <property type="entry name" value="But2"/>
    <property type="match status" value="1"/>
</dbReference>
<keyword evidence="5" id="KW-1185">Reference proteome</keyword>
<sequence>MRSLSAITLAALISSGFAQQYIGFNYGNKKPTGELKFRQDYLNEFEAARNLVGTNGQYTSARLYTTVQGDSGSAINEAIFAANETKTSLLLGLWCSAGRGVFDEEKAALTSVFNTFRPEDLRGLIAGISVGSEDIYRISDLDTGPDPGEQPSVIAGYINEIKQLVANTPGWSGIPVGHVDTWNVFTNATNWPELNQVIDAVDFVGMNGFPYFQSRDVNSPENLGPLFAEALRRTQESSKGKPVWVTETGFPTYGPTFNLAIPGNEVAQRYYRDVGCAQLFGKINTWWYILLDGVDPPPANAQTPAFGVLAPPLRADPAGPVKTQPIYDLNCAAAPASTGTSSATIASYSSTTLAFATPGLIVGGGDFPLSSPSTLVTLPSTIPASNSESSIGASSAGSGSSSPAITPSSVLSPSSISESSSTSTSPAPTSSGSSCPADLNGEFEFPHLIVPVSSSEPGTAQGTQFFGTINDDTSTLYNFDVPPRISGQTCSVIFLFPRPEQLVYSTYDFNGQGGLAISQLSEPANVDTTAGNAPSATDDGSVATLQPGSSYVVSSGPCAAGQTIGYRVDATGGLSLNYFQDYNAAGPIGLFLRAC</sequence>
<feature type="signal peptide" evidence="2">
    <location>
        <begin position="1"/>
        <end position="18"/>
    </location>
</feature>
<feature type="chain" id="PRO_5014322685" evidence="2">
    <location>
        <begin position="19"/>
        <end position="595"/>
    </location>
</feature>
<dbReference type="STRING" id="2082308.A0A2K1QRS1"/>
<dbReference type="InterPro" id="IPR017853">
    <property type="entry name" value="GH"/>
</dbReference>
<feature type="compositionally biased region" description="Low complexity" evidence="1">
    <location>
        <begin position="386"/>
        <end position="434"/>
    </location>
</feature>
<organism evidence="4 5">
    <name type="scientific">Sphaceloma murrayae</name>
    <dbReference type="NCBI Taxonomy" id="2082308"/>
    <lineage>
        <taxon>Eukaryota</taxon>
        <taxon>Fungi</taxon>
        <taxon>Dikarya</taxon>
        <taxon>Ascomycota</taxon>
        <taxon>Pezizomycotina</taxon>
        <taxon>Dothideomycetes</taxon>
        <taxon>Dothideomycetidae</taxon>
        <taxon>Myriangiales</taxon>
        <taxon>Elsinoaceae</taxon>
        <taxon>Sphaceloma</taxon>
    </lineage>
</organism>
<dbReference type="PANTHER" id="PTHR39613:SF1">
    <property type="entry name" value="ANCHORED CELL WALL PROTEIN, PUTATIVE (AFU_ORTHOLOGUE AFUA_4G08960)-RELATED"/>
    <property type="match status" value="1"/>
</dbReference>
<gene>
    <name evidence="4" type="ORF">CAC42_3147</name>
</gene>
<evidence type="ECO:0000256" key="2">
    <source>
        <dbReference type="SAM" id="SignalP"/>
    </source>
</evidence>
<dbReference type="AlphaFoldDB" id="A0A2K1QRS1"/>
<evidence type="ECO:0000256" key="1">
    <source>
        <dbReference type="SAM" id="MobiDB-lite"/>
    </source>
</evidence>
<dbReference type="InterPro" id="IPR018620">
    <property type="entry name" value="Ubiquitin3-bd_protein_But2_C"/>
</dbReference>
<dbReference type="InParanoid" id="A0A2K1QRS1"/>
<dbReference type="SUPFAM" id="SSF51445">
    <property type="entry name" value="(Trans)glycosidases"/>
    <property type="match status" value="1"/>
</dbReference>
<name>A0A2K1QRS1_9PEZI</name>
<dbReference type="OrthoDB" id="77201at2759"/>
<comment type="caution">
    <text evidence="4">The sequence shown here is derived from an EMBL/GenBank/DDBJ whole genome shotgun (WGS) entry which is preliminary data.</text>
</comment>